<keyword evidence="2" id="KW-1133">Transmembrane helix</keyword>
<accession>A0A3M8K4H4</accession>
<dbReference type="RefSeq" id="WP_123048692.1">
    <property type="nucleotide sequence ID" value="NZ_PTJO01000006.1"/>
</dbReference>
<evidence type="ECO:0000313" key="5">
    <source>
        <dbReference type="Proteomes" id="UP000266975"/>
    </source>
</evidence>
<evidence type="ECO:0000256" key="3">
    <source>
        <dbReference type="SAM" id="SignalP"/>
    </source>
</evidence>
<dbReference type="EMBL" id="PTJO01000006">
    <property type="protein sequence ID" value="RNE48117.1"/>
    <property type="molecule type" value="Genomic_DNA"/>
</dbReference>
<keyword evidence="5" id="KW-1185">Reference proteome</keyword>
<dbReference type="AlphaFoldDB" id="A0A3M8K4H4"/>
<organism evidence="4 5">
    <name type="scientific">Corynebacterium alimapuense</name>
    <dbReference type="NCBI Taxonomy" id="1576874"/>
    <lineage>
        <taxon>Bacteria</taxon>
        <taxon>Bacillati</taxon>
        <taxon>Actinomycetota</taxon>
        <taxon>Actinomycetes</taxon>
        <taxon>Mycobacteriales</taxon>
        <taxon>Corynebacteriaceae</taxon>
        <taxon>Corynebacterium</taxon>
    </lineage>
</organism>
<reference evidence="4 5" key="1">
    <citation type="submission" date="2018-02" db="EMBL/GenBank/DDBJ databases">
        <title>Corynebacterium alimpuense sp. nov., a marine obligate actinomycete isolated from sediments of Valparaiso bay, Chile.</title>
        <authorList>
            <person name="Claverias F."/>
            <person name="Gonzales-Siles L."/>
            <person name="Salva-Serra F."/>
            <person name="Inganaes E."/>
            <person name="Molin K."/>
            <person name="Cumsille A."/>
            <person name="Undabarrena A."/>
            <person name="Couve E."/>
            <person name="Moore E.R.B."/>
            <person name="Gomila M."/>
            <person name="Camara B."/>
        </authorList>
    </citation>
    <scope>NUCLEOTIDE SEQUENCE [LARGE SCALE GENOMIC DNA]</scope>
    <source>
        <strain evidence="4 5">CCUG 69366</strain>
    </source>
</reference>
<gene>
    <name evidence="4" type="ORF">C5L39_09575</name>
</gene>
<keyword evidence="2" id="KW-0812">Transmembrane</keyword>
<evidence type="ECO:0000256" key="1">
    <source>
        <dbReference type="SAM" id="MobiDB-lite"/>
    </source>
</evidence>
<feature type="region of interest" description="Disordered" evidence="1">
    <location>
        <begin position="313"/>
        <end position="349"/>
    </location>
</feature>
<protein>
    <recommendedName>
        <fullName evidence="6">Secreted protein</fullName>
    </recommendedName>
</protein>
<feature type="compositionally biased region" description="Polar residues" evidence="1">
    <location>
        <begin position="474"/>
        <end position="487"/>
    </location>
</feature>
<feature type="signal peptide" evidence="3">
    <location>
        <begin position="1"/>
        <end position="22"/>
    </location>
</feature>
<feature type="chain" id="PRO_5039354214" description="Secreted protein" evidence="3">
    <location>
        <begin position="23"/>
        <end position="874"/>
    </location>
</feature>
<dbReference type="OrthoDB" id="3797035at2"/>
<keyword evidence="2" id="KW-0472">Membrane</keyword>
<evidence type="ECO:0000313" key="4">
    <source>
        <dbReference type="EMBL" id="RNE48117.1"/>
    </source>
</evidence>
<dbReference type="Proteomes" id="UP000266975">
    <property type="component" value="Unassembled WGS sequence"/>
</dbReference>
<keyword evidence="3" id="KW-0732">Signal</keyword>
<sequence>MKWRVHGLAVATALCLSTPAWLALPALAAPTPQSPTDPEVASQWANPAIRAEVPTDQDGQQLIGLELIEADDLATAEIEPGQPLTLKLAITNYADAAISDISLQARRADTAWTTSQARRTLSFDISDYSQLGATQQLLEPIAPGESREVSITTPTAIDATDSLRLSPDTVQAMMIALSGNLESGDYNGNQLLATERMLVSVGDSDPDEPTIAEDAEAVVTPDEQIPGLGLIYPLSATVDIVPGETGTAPEEAPLILASEQLAGQLAPGGRLDELLSVYRTATTTGSGATELNESSCLAIDPALVDTVERMSQGYTVSETRPSRTPTAQRLRDSWNSTDASESGEQGSGVDDAQRWLEQLRETAAQGCILALPWANADLNAVGATANQWLYREALERGPATLQLILGTTPTGNIVVPGSGYITEQAALGLGWADQSQSEILEKGMSGAWETDAATHTSQDSDDTEDSSLESTDTPAENTVTPPEPASTVSVLVSDNSIWQMPTADRFASLAPGINGVTFQGSLGALLAATGPNPSTVGYSDPVARFDYRLDSVTSRAISAGAALRLSVAEETFPGDWAQTAQPVLAIAPTDLDPTTASVLLDTTSDLLADDRASALPIDVAVTPTPQQQAELDSQPLTAGGSGVERFGSPYSDPTSISDTEILSASQQARYTDDLTRMTVNSSGIALSRYGFTLPLRRDILTALSGTYRNSIGTHDEAVDNSNQLLDDNRETLQDLRGSVALIPPGNVYTRASESSPLLIVAENGLPLPVTAELAYSGPEGAYITVPEQVSIPANGSITVQMTAELPADQDQTQLTLWLSTLDGAPISTPVDITVQTRAGIVSTYGIGLLIVVGLALALLFRFGRRRRAQRRTRS</sequence>
<feature type="transmembrane region" description="Helical" evidence="2">
    <location>
        <begin position="844"/>
        <end position="863"/>
    </location>
</feature>
<evidence type="ECO:0000256" key="2">
    <source>
        <dbReference type="SAM" id="Phobius"/>
    </source>
</evidence>
<evidence type="ECO:0008006" key="6">
    <source>
        <dbReference type="Google" id="ProtNLM"/>
    </source>
</evidence>
<comment type="caution">
    <text evidence="4">The sequence shown here is derived from an EMBL/GenBank/DDBJ whole genome shotgun (WGS) entry which is preliminary data.</text>
</comment>
<feature type="compositionally biased region" description="Polar residues" evidence="1">
    <location>
        <begin position="313"/>
        <end position="344"/>
    </location>
</feature>
<feature type="region of interest" description="Disordered" evidence="1">
    <location>
        <begin position="450"/>
        <end position="487"/>
    </location>
</feature>
<name>A0A3M8K4H4_9CORY</name>
<proteinExistence type="predicted"/>